<name>T0RWI4_SAPDV</name>
<dbReference type="eggNOG" id="ENOG502STBM">
    <property type="taxonomic scope" value="Eukaryota"/>
</dbReference>
<dbReference type="InParanoid" id="T0RWI4"/>
<keyword evidence="1" id="KW-0812">Transmembrane</keyword>
<dbReference type="GeneID" id="19946430"/>
<dbReference type="OrthoDB" id="64880at2759"/>
<dbReference type="VEuPathDB" id="FungiDB:SDRG_05703"/>
<keyword evidence="1" id="KW-0472">Membrane</keyword>
<proteinExistence type="predicted"/>
<organism evidence="2 3">
    <name type="scientific">Saprolegnia diclina (strain VS20)</name>
    <dbReference type="NCBI Taxonomy" id="1156394"/>
    <lineage>
        <taxon>Eukaryota</taxon>
        <taxon>Sar</taxon>
        <taxon>Stramenopiles</taxon>
        <taxon>Oomycota</taxon>
        <taxon>Saprolegniomycetes</taxon>
        <taxon>Saprolegniales</taxon>
        <taxon>Saprolegniaceae</taxon>
        <taxon>Saprolegnia</taxon>
    </lineage>
</organism>
<dbReference type="RefSeq" id="XP_008609654.1">
    <property type="nucleotide sequence ID" value="XM_008611432.1"/>
</dbReference>
<evidence type="ECO:0000313" key="3">
    <source>
        <dbReference type="Proteomes" id="UP000030762"/>
    </source>
</evidence>
<keyword evidence="1" id="KW-1133">Transmembrane helix</keyword>
<protein>
    <submittedName>
        <fullName evidence="2">Uncharacterized protein</fullName>
    </submittedName>
</protein>
<evidence type="ECO:0000313" key="2">
    <source>
        <dbReference type="EMBL" id="EQC36873.1"/>
    </source>
</evidence>
<dbReference type="AlphaFoldDB" id="T0RWI4"/>
<reference evidence="2 3" key="1">
    <citation type="submission" date="2012-04" db="EMBL/GenBank/DDBJ databases">
        <title>The Genome Sequence of Saprolegnia declina VS20.</title>
        <authorList>
            <consortium name="The Broad Institute Genome Sequencing Platform"/>
            <person name="Russ C."/>
            <person name="Nusbaum C."/>
            <person name="Tyler B."/>
            <person name="van West P."/>
            <person name="Dieguez-Uribeondo J."/>
            <person name="de Bruijn I."/>
            <person name="Tripathy S."/>
            <person name="Jiang R."/>
            <person name="Young S.K."/>
            <person name="Zeng Q."/>
            <person name="Gargeya S."/>
            <person name="Fitzgerald M."/>
            <person name="Haas B."/>
            <person name="Abouelleil A."/>
            <person name="Alvarado L."/>
            <person name="Arachchi H.M."/>
            <person name="Berlin A."/>
            <person name="Chapman S.B."/>
            <person name="Goldberg J."/>
            <person name="Griggs A."/>
            <person name="Gujja S."/>
            <person name="Hansen M."/>
            <person name="Howarth C."/>
            <person name="Imamovic A."/>
            <person name="Larimer J."/>
            <person name="McCowen C."/>
            <person name="Montmayeur A."/>
            <person name="Murphy C."/>
            <person name="Neiman D."/>
            <person name="Pearson M."/>
            <person name="Priest M."/>
            <person name="Roberts A."/>
            <person name="Saif S."/>
            <person name="Shea T."/>
            <person name="Sisk P."/>
            <person name="Sykes S."/>
            <person name="Wortman J."/>
            <person name="Nusbaum C."/>
            <person name="Birren B."/>
        </authorList>
    </citation>
    <scope>NUCLEOTIDE SEQUENCE [LARGE SCALE GENOMIC DNA]</scope>
    <source>
        <strain evidence="2 3">VS20</strain>
    </source>
</reference>
<accession>T0RWI4</accession>
<evidence type="ECO:0000256" key="1">
    <source>
        <dbReference type="SAM" id="Phobius"/>
    </source>
</evidence>
<dbReference type="OMA" id="QFEGANW"/>
<dbReference type="EMBL" id="JH767146">
    <property type="protein sequence ID" value="EQC36873.1"/>
    <property type="molecule type" value="Genomic_DNA"/>
</dbReference>
<keyword evidence="3" id="KW-1185">Reference proteome</keyword>
<gene>
    <name evidence="2" type="ORF">SDRG_05703</name>
</gene>
<dbReference type="Proteomes" id="UP000030762">
    <property type="component" value="Unassembled WGS sequence"/>
</dbReference>
<feature type="transmembrane region" description="Helical" evidence="1">
    <location>
        <begin position="44"/>
        <end position="64"/>
    </location>
</feature>
<sequence length="268" mass="30127">MAPSPNASPCDVVAPLVVDVSPVQEAAPKPRRRRHHHHHGSLKLLFYLLSTIVVASALILFSALQRMTLESTLYSLMNTMLTAEYYVPTEDRTGLVDMTIAPARNVATIDVERIILATLYTQLLNKHSKVLMEIVKGAHVIVENDQGAYYELFRNITATTYTRISSHASIVSQYAVPQGPLLETLLTGVTAEKHSWFQFEGANWDPIDRPFDSILHVLNYLEYKVRGVQIGPLGTSLHTDRNPLRIRFEDTYHYHRLTTPGAAPLPHH</sequence>